<evidence type="ECO:0000313" key="5">
    <source>
        <dbReference type="Proteomes" id="UP000594454"/>
    </source>
</evidence>
<dbReference type="InterPro" id="IPR031311">
    <property type="entry name" value="CHIT_BIND_RR_consensus"/>
</dbReference>
<evidence type="ECO:0000313" key="4">
    <source>
        <dbReference type="EMBL" id="CAD7086493.1"/>
    </source>
</evidence>
<feature type="signal peptide" evidence="3">
    <location>
        <begin position="1"/>
        <end position="17"/>
    </location>
</feature>
<dbReference type="PROSITE" id="PS51155">
    <property type="entry name" value="CHIT_BIND_RR_2"/>
    <property type="match status" value="1"/>
</dbReference>
<dbReference type="InterPro" id="IPR000618">
    <property type="entry name" value="Insect_cuticle"/>
</dbReference>
<dbReference type="GO" id="GO:0005615">
    <property type="term" value="C:extracellular space"/>
    <property type="evidence" value="ECO:0007669"/>
    <property type="project" value="TreeGrafter"/>
</dbReference>
<evidence type="ECO:0000256" key="1">
    <source>
        <dbReference type="ARBA" id="ARBA00022460"/>
    </source>
</evidence>
<dbReference type="Pfam" id="PF00379">
    <property type="entry name" value="Chitin_bind_4"/>
    <property type="match status" value="1"/>
</dbReference>
<dbReference type="PROSITE" id="PS00233">
    <property type="entry name" value="CHIT_BIND_RR_1"/>
    <property type="match status" value="1"/>
</dbReference>
<dbReference type="InParanoid" id="A0A7R8USZ7"/>
<accession>A0A7R8USZ7</accession>
<dbReference type="AlphaFoldDB" id="A0A7R8USZ7"/>
<reference evidence="4 5" key="1">
    <citation type="submission" date="2020-11" db="EMBL/GenBank/DDBJ databases">
        <authorList>
            <person name="Wallbank WR R."/>
            <person name="Pardo Diaz C."/>
            <person name="Kozak K."/>
            <person name="Martin S."/>
            <person name="Jiggins C."/>
            <person name="Moest M."/>
            <person name="Warren A I."/>
            <person name="Generalovic N T."/>
            <person name="Byers J.R.P. K."/>
            <person name="Montejo-Kovacevich G."/>
            <person name="Yen C E."/>
        </authorList>
    </citation>
    <scope>NUCLEOTIDE SEQUENCE [LARGE SCALE GENOMIC DNA]</scope>
</reference>
<keyword evidence="1 2" id="KW-0193">Cuticle</keyword>
<gene>
    <name evidence="4" type="ORF">HERILL_LOCUS9265</name>
</gene>
<organism evidence="4 5">
    <name type="scientific">Hermetia illucens</name>
    <name type="common">Black soldier fly</name>
    <dbReference type="NCBI Taxonomy" id="343691"/>
    <lineage>
        <taxon>Eukaryota</taxon>
        <taxon>Metazoa</taxon>
        <taxon>Ecdysozoa</taxon>
        <taxon>Arthropoda</taxon>
        <taxon>Hexapoda</taxon>
        <taxon>Insecta</taxon>
        <taxon>Pterygota</taxon>
        <taxon>Neoptera</taxon>
        <taxon>Endopterygota</taxon>
        <taxon>Diptera</taxon>
        <taxon>Brachycera</taxon>
        <taxon>Stratiomyomorpha</taxon>
        <taxon>Stratiomyidae</taxon>
        <taxon>Hermetiinae</taxon>
        <taxon>Hermetia</taxon>
    </lineage>
</organism>
<keyword evidence="5" id="KW-1185">Reference proteome</keyword>
<dbReference type="OrthoDB" id="10071059at2759"/>
<dbReference type="PANTHER" id="PTHR12236">
    <property type="entry name" value="STRUCTURAL CONTITUENT OF CUTICLE"/>
    <property type="match status" value="1"/>
</dbReference>
<dbReference type="GO" id="GO:0031012">
    <property type="term" value="C:extracellular matrix"/>
    <property type="evidence" value="ECO:0007669"/>
    <property type="project" value="TreeGrafter"/>
</dbReference>
<dbReference type="EMBL" id="LR899011">
    <property type="protein sequence ID" value="CAD7086493.1"/>
    <property type="molecule type" value="Genomic_DNA"/>
</dbReference>
<dbReference type="Proteomes" id="UP000594454">
    <property type="component" value="Chromosome 3"/>
</dbReference>
<evidence type="ECO:0000256" key="2">
    <source>
        <dbReference type="PROSITE-ProRule" id="PRU00497"/>
    </source>
</evidence>
<dbReference type="PANTHER" id="PTHR12236:SF86">
    <property type="entry name" value="CCP84AC-RELATED"/>
    <property type="match status" value="1"/>
</dbReference>
<evidence type="ECO:0000256" key="3">
    <source>
        <dbReference type="SAM" id="SignalP"/>
    </source>
</evidence>
<dbReference type="InterPro" id="IPR051217">
    <property type="entry name" value="Insect_Cuticle_Struc_Prot"/>
</dbReference>
<protein>
    <submittedName>
        <fullName evidence="4">Uncharacterized protein</fullName>
    </submittedName>
</protein>
<proteinExistence type="predicted"/>
<feature type="chain" id="PRO_5030849599" evidence="3">
    <location>
        <begin position="18"/>
        <end position="220"/>
    </location>
</feature>
<name>A0A7R8USZ7_HERIL</name>
<dbReference type="PRINTS" id="PR00947">
    <property type="entry name" value="CUTICLE"/>
</dbReference>
<keyword evidence="3" id="KW-0732">Signal</keyword>
<dbReference type="GO" id="GO:0042302">
    <property type="term" value="F:structural constituent of cuticle"/>
    <property type="evidence" value="ECO:0007669"/>
    <property type="project" value="UniProtKB-UniRule"/>
</dbReference>
<sequence>MFFKLVVVALLAVVAYGTPQGRHYDIASDPYHIYNGFQSSYQPEDNRNHNSEYQFGYEVNDQSTGDVKTHQESKKNGVVTGRYELVDPDGYKRIVEYTADAVHGFNAVVRRIPLSDYRAPTFAQNIPVYSTVAPIIHAPAIQAPAYQPFTAGHIATTAAPLIATTAAPAYVHASTHVPQSAVYVATHSAPSVDLQAPVYNPTGHAFLAPTGFSYDKQYFQ</sequence>